<dbReference type="PANTHER" id="PTHR43677:SF4">
    <property type="entry name" value="QUINONE OXIDOREDUCTASE-LIKE PROTEIN 2"/>
    <property type="match status" value="1"/>
</dbReference>
<dbReference type="SUPFAM" id="SSF51735">
    <property type="entry name" value="NAD(P)-binding Rossmann-fold domains"/>
    <property type="match status" value="1"/>
</dbReference>
<dbReference type="SMART" id="SM00829">
    <property type="entry name" value="PKS_ER"/>
    <property type="match status" value="1"/>
</dbReference>
<dbReference type="InterPro" id="IPR011032">
    <property type="entry name" value="GroES-like_sf"/>
</dbReference>
<dbReference type="EMBL" id="JAVRIC010000005">
    <property type="protein sequence ID" value="MDT0496689.1"/>
    <property type="molecule type" value="Genomic_DNA"/>
</dbReference>
<dbReference type="PANTHER" id="PTHR43677">
    <property type="entry name" value="SHORT-CHAIN DEHYDROGENASE/REDUCTASE"/>
    <property type="match status" value="1"/>
</dbReference>
<dbReference type="CDD" id="cd08241">
    <property type="entry name" value="QOR1"/>
    <property type="match status" value="1"/>
</dbReference>
<feature type="domain" description="Enoyl reductase (ER)" evidence="1">
    <location>
        <begin position="10"/>
        <end position="322"/>
    </location>
</feature>
<dbReference type="InterPro" id="IPR013149">
    <property type="entry name" value="ADH-like_C"/>
</dbReference>
<dbReference type="Gene3D" id="3.40.50.720">
    <property type="entry name" value="NAD(P)-binding Rossmann-like Domain"/>
    <property type="match status" value="1"/>
</dbReference>
<dbReference type="InterPro" id="IPR013154">
    <property type="entry name" value="ADH-like_N"/>
</dbReference>
<dbReference type="Proteomes" id="UP001254608">
    <property type="component" value="Unassembled WGS sequence"/>
</dbReference>
<dbReference type="InterPro" id="IPR036291">
    <property type="entry name" value="NAD(P)-bd_dom_sf"/>
</dbReference>
<dbReference type="Pfam" id="PF00107">
    <property type="entry name" value="ADH_zinc_N"/>
    <property type="match status" value="1"/>
</dbReference>
<dbReference type="PROSITE" id="PS01162">
    <property type="entry name" value="QOR_ZETA_CRYSTAL"/>
    <property type="match status" value="1"/>
</dbReference>
<evidence type="ECO:0000259" key="1">
    <source>
        <dbReference type="SMART" id="SM00829"/>
    </source>
</evidence>
<dbReference type="InterPro" id="IPR051397">
    <property type="entry name" value="Zn-ADH-like_protein"/>
</dbReference>
<comment type="caution">
    <text evidence="2">The sequence shown here is derived from an EMBL/GenBank/DDBJ whole genome shotgun (WGS) entry which is preliminary data.</text>
</comment>
<dbReference type="Gene3D" id="3.90.180.10">
    <property type="entry name" value="Medium-chain alcohol dehydrogenases, catalytic domain"/>
    <property type="match status" value="1"/>
</dbReference>
<reference evidence="2 3" key="1">
    <citation type="submission" date="2023-09" db="EMBL/GenBank/DDBJ databases">
        <authorList>
            <person name="Rey-Velasco X."/>
        </authorList>
    </citation>
    <scope>NUCLEOTIDE SEQUENCE [LARGE SCALE GENOMIC DNA]</scope>
    <source>
        <strain evidence="2 3">W345</strain>
    </source>
</reference>
<name>A0ABU2WHG0_9GAMM</name>
<proteinExistence type="predicted"/>
<protein>
    <submittedName>
        <fullName evidence="2">NADPH:quinone oxidoreductase family protein</fullName>
        <ecNumber evidence="2">1.-.-.-</ecNumber>
    </submittedName>
</protein>
<keyword evidence="3" id="KW-1185">Reference proteome</keyword>
<organism evidence="2 3">
    <name type="scientific">Banduia mediterranea</name>
    <dbReference type="NCBI Taxonomy" id="3075609"/>
    <lineage>
        <taxon>Bacteria</taxon>
        <taxon>Pseudomonadati</taxon>
        <taxon>Pseudomonadota</taxon>
        <taxon>Gammaproteobacteria</taxon>
        <taxon>Nevskiales</taxon>
        <taxon>Algiphilaceae</taxon>
        <taxon>Banduia</taxon>
    </lineage>
</organism>
<evidence type="ECO:0000313" key="3">
    <source>
        <dbReference type="Proteomes" id="UP001254608"/>
    </source>
</evidence>
<sequence>MKAIVCKEFGPPEKLVFEDVELPALKPNEVRIAVKAAGVNFPDTLIIENRYQFKGTPPFVPGAEAAGKVIECGEKIRHLRPGDMVAALLTTGAFAEEAITSGENVLPIPQTMSPVDAAVFPMMYGTTLYALKQRGQLKSGETLLVLGAAGGVGLAAVQIGKLMGARVIAAASSDDKLAVCAAHGADELVNYADTSLKDAVKQLTGGAGADVIYDPVGGPLAQDCLSCINWNGRYLVIGFAAGSIPEIAANRLLLKGASAVGVFWGAFVSREPQASFDNFQQLFEWYAEDRLKPMVSKTYPLAEAAQALQDMLERKVTGKLALTT</sequence>
<evidence type="ECO:0000313" key="2">
    <source>
        <dbReference type="EMBL" id="MDT0496689.1"/>
    </source>
</evidence>
<dbReference type="Pfam" id="PF08240">
    <property type="entry name" value="ADH_N"/>
    <property type="match status" value="1"/>
</dbReference>
<dbReference type="InterPro" id="IPR020843">
    <property type="entry name" value="ER"/>
</dbReference>
<dbReference type="GO" id="GO:0016491">
    <property type="term" value="F:oxidoreductase activity"/>
    <property type="evidence" value="ECO:0007669"/>
    <property type="project" value="UniProtKB-KW"/>
</dbReference>
<dbReference type="RefSeq" id="WP_311364083.1">
    <property type="nucleotide sequence ID" value="NZ_JAVRIC010000005.1"/>
</dbReference>
<accession>A0ABU2WHG0</accession>
<dbReference type="InterPro" id="IPR002364">
    <property type="entry name" value="Quin_OxRdtase/zeta-crystal_CS"/>
</dbReference>
<gene>
    <name evidence="2" type="ORF">RM530_04845</name>
</gene>
<keyword evidence="2" id="KW-0560">Oxidoreductase</keyword>
<dbReference type="SUPFAM" id="SSF50129">
    <property type="entry name" value="GroES-like"/>
    <property type="match status" value="1"/>
</dbReference>
<dbReference type="EC" id="1.-.-.-" evidence="2"/>